<name>Q0KHM5_SHEON</name>
<evidence type="ECO:0000256" key="1">
    <source>
        <dbReference type="SAM" id="Phobius"/>
    </source>
</evidence>
<feature type="transmembrane region" description="Helical" evidence="1">
    <location>
        <begin position="47"/>
        <end position="69"/>
    </location>
</feature>
<dbReference type="HOGENOM" id="CLU_2496171_0_0_6"/>
<evidence type="ECO:0000313" key="3">
    <source>
        <dbReference type="Proteomes" id="UP000008186"/>
    </source>
</evidence>
<keyword evidence="3" id="KW-1185">Reference proteome</keyword>
<protein>
    <submittedName>
        <fullName evidence="2">Uncharacterized protein</fullName>
    </submittedName>
</protein>
<dbReference type="AlphaFoldDB" id="Q0KHM5"/>
<geneLocation type="plasmid" evidence="2 3">
    <name>megaplasmid</name>
</geneLocation>
<keyword evidence="1" id="KW-0472">Membrane</keyword>
<dbReference type="EMBL" id="AE014300">
    <property type="protein sequence ID" value="ABI26435.1"/>
    <property type="molecule type" value="Genomic_DNA"/>
</dbReference>
<organism evidence="2 3">
    <name type="scientific">Shewanella oneidensis (strain ATCC 700550 / JCM 31522 / CIP 106686 / LMG 19005 / NCIMB 14063 / MR-1)</name>
    <dbReference type="NCBI Taxonomy" id="211586"/>
    <lineage>
        <taxon>Bacteria</taxon>
        <taxon>Pseudomonadati</taxon>
        <taxon>Pseudomonadota</taxon>
        <taxon>Gammaproteobacteria</taxon>
        <taxon>Alteromonadales</taxon>
        <taxon>Shewanellaceae</taxon>
        <taxon>Shewanella</taxon>
    </lineage>
</organism>
<keyword evidence="1" id="KW-1133">Transmembrane helix</keyword>
<sequence length="86" mass="9867">MGKIVILSCSLLAALLMLFVAMSHDFGDFCIIRNTQFSCVEWDLTFLFGYIGAYLIYGALLGAVIWCLWCRCRLWLVILTKKFSCR</sequence>
<keyword evidence="1" id="KW-0812">Transmembrane</keyword>
<gene>
    <name evidence="2" type="ordered locus">SO_A0182</name>
</gene>
<dbReference type="Proteomes" id="UP000008186">
    <property type="component" value="Plasmid megaplasmid"/>
</dbReference>
<evidence type="ECO:0000313" key="2">
    <source>
        <dbReference type="EMBL" id="ABI26435.1"/>
    </source>
</evidence>
<proteinExistence type="predicted"/>
<dbReference type="KEGG" id="son:SO_A0182"/>
<reference evidence="2 3" key="1">
    <citation type="journal article" date="2002" name="Nat. Biotechnol.">
        <title>Genome sequence of the dissimilatory metal ion-reducing bacterium Shewanella oneidensis.</title>
        <authorList>
            <person name="Heidelberg J.F."/>
            <person name="Paulsen I.T."/>
            <person name="Nelson K.E."/>
            <person name="Gaidos E.J."/>
            <person name="Nelson W.C."/>
            <person name="Read T.D."/>
            <person name="Eisen J.A."/>
            <person name="Seshadri R."/>
            <person name="Ward N."/>
            <person name="Methe B."/>
            <person name="Clayton R.A."/>
            <person name="Meyer T."/>
            <person name="Tsapin A."/>
            <person name="Scott J."/>
            <person name="Beanan M."/>
            <person name="Brinkac L."/>
            <person name="Daugherty S."/>
            <person name="DeBoy R.T."/>
            <person name="Dodson R.J."/>
            <person name="Durkin A.S."/>
            <person name="Haft D.H."/>
            <person name="Kolonay J.F."/>
            <person name="Madupu R."/>
            <person name="Peterson J.D."/>
            <person name="Umayam L.A."/>
            <person name="White O."/>
            <person name="Wolf A.M."/>
            <person name="Vamathevan J."/>
            <person name="Weidman J."/>
            <person name="Impraim M."/>
            <person name="Lee K."/>
            <person name="Berry K."/>
            <person name="Lee C."/>
            <person name="Mueller J."/>
            <person name="Khouri H."/>
            <person name="Gill J."/>
            <person name="Utterback T.R."/>
            <person name="McDonald L.A."/>
            <person name="Feldblyum T.V."/>
            <person name="Smith H.O."/>
            <person name="Venter J.C."/>
            <person name="Nealson K.H."/>
            <person name="Fraser C.M."/>
        </authorList>
    </citation>
    <scope>NUCLEOTIDE SEQUENCE [LARGE SCALE GENOMIC DNA]</scope>
    <source>
        <strain evidence="3">ATCC 700550 / JCM 31522 / CIP 106686 / LMG 19005 / NCIMB 14063 / MR-1</strain>
    </source>
</reference>
<accession>Q0KHM5</accession>
<dbReference type="BioCyc" id="SONE211586:G1GMP-4557-MONOMER"/>
<keyword evidence="2" id="KW-0614">Plasmid</keyword>